<feature type="domain" description="HTH tetR-type" evidence="3">
    <location>
        <begin position="2"/>
        <end position="62"/>
    </location>
</feature>
<evidence type="ECO:0000313" key="5">
    <source>
        <dbReference type="Proteomes" id="UP001597549"/>
    </source>
</evidence>
<dbReference type="PANTHER" id="PTHR43479">
    <property type="entry name" value="ACREF/ENVCD OPERON REPRESSOR-RELATED"/>
    <property type="match status" value="1"/>
</dbReference>
<accession>A0ABW5Z943</accession>
<keyword evidence="1 2" id="KW-0238">DNA-binding</keyword>
<organism evidence="4 5">
    <name type="scientific">Flavobacterium ardleyense</name>
    <dbReference type="NCBI Taxonomy" id="2038737"/>
    <lineage>
        <taxon>Bacteria</taxon>
        <taxon>Pseudomonadati</taxon>
        <taxon>Bacteroidota</taxon>
        <taxon>Flavobacteriia</taxon>
        <taxon>Flavobacteriales</taxon>
        <taxon>Flavobacteriaceae</taxon>
        <taxon>Flavobacterium</taxon>
    </lineage>
</organism>
<protein>
    <submittedName>
        <fullName evidence="4">TetR/AcrR family transcriptional regulator</fullName>
    </submittedName>
</protein>
<dbReference type="InterPro" id="IPR050624">
    <property type="entry name" value="HTH-type_Tx_Regulator"/>
</dbReference>
<sequence length="204" mass="24144">MCEIKNKIIAKSTEMFLKLGFKSVTMDDIATEMSMSKKTIYKYFSNKEVLIEEGTQVVKKKIRDLMSAVTQQNFNAIEENYEMRKKFKEIFQAVDHSPAFQLKKHYPEIYKKMMDDEIKTYRTAFSQNVLKGIKEGFYRTNIDIETVVEFYYVILFHINENTFLEREATVLELKALEYHTRAIATEKGIQELEKQINNNIKNEK</sequence>
<dbReference type="PANTHER" id="PTHR43479:SF11">
    <property type="entry name" value="ACREF_ENVCD OPERON REPRESSOR-RELATED"/>
    <property type="match status" value="1"/>
</dbReference>
<dbReference type="Proteomes" id="UP001597549">
    <property type="component" value="Unassembled WGS sequence"/>
</dbReference>
<dbReference type="Gene3D" id="1.10.357.10">
    <property type="entry name" value="Tetracycline Repressor, domain 2"/>
    <property type="match status" value="1"/>
</dbReference>
<dbReference type="InterPro" id="IPR009057">
    <property type="entry name" value="Homeodomain-like_sf"/>
</dbReference>
<name>A0ABW5Z943_9FLAO</name>
<evidence type="ECO:0000313" key="4">
    <source>
        <dbReference type="EMBL" id="MFD2908795.1"/>
    </source>
</evidence>
<reference evidence="5" key="1">
    <citation type="journal article" date="2019" name="Int. J. Syst. Evol. Microbiol.">
        <title>The Global Catalogue of Microorganisms (GCM) 10K type strain sequencing project: providing services to taxonomists for standard genome sequencing and annotation.</title>
        <authorList>
            <consortium name="The Broad Institute Genomics Platform"/>
            <consortium name="The Broad Institute Genome Sequencing Center for Infectious Disease"/>
            <person name="Wu L."/>
            <person name="Ma J."/>
        </authorList>
    </citation>
    <scope>NUCLEOTIDE SEQUENCE [LARGE SCALE GENOMIC DNA]</scope>
    <source>
        <strain evidence="5">KCTC 52644</strain>
    </source>
</reference>
<evidence type="ECO:0000256" key="1">
    <source>
        <dbReference type="ARBA" id="ARBA00023125"/>
    </source>
</evidence>
<dbReference type="InterPro" id="IPR001647">
    <property type="entry name" value="HTH_TetR"/>
</dbReference>
<comment type="caution">
    <text evidence="4">The sequence shown here is derived from an EMBL/GenBank/DDBJ whole genome shotgun (WGS) entry which is preliminary data.</text>
</comment>
<proteinExistence type="predicted"/>
<dbReference type="RefSeq" id="WP_379806651.1">
    <property type="nucleotide sequence ID" value="NZ_JBHUOL010000012.1"/>
</dbReference>
<dbReference type="Pfam" id="PF00440">
    <property type="entry name" value="TetR_N"/>
    <property type="match status" value="1"/>
</dbReference>
<dbReference type="SUPFAM" id="SSF46689">
    <property type="entry name" value="Homeodomain-like"/>
    <property type="match status" value="1"/>
</dbReference>
<keyword evidence="5" id="KW-1185">Reference proteome</keyword>
<feature type="DNA-binding region" description="H-T-H motif" evidence="2">
    <location>
        <begin position="25"/>
        <end position="44"/>
    </location>
</feature>
<dbReference type="PRINTS" id="PR00455">
    <property type="entry name" value="HTHTETR"/>
</dbReference>
<gene>
    <name evidence="4" type="ORF">ACFSX9_08600</name>
</gene>
<dbReference type="PROSITE" id="PS50977">
    <property type="entry name" value="HTH_TETR_2"/>
    <property type="match status" value="1"/>
</dbReference>
<evidence type="ECO:0000256" key="2">
    <source>
        <dbReference type="PROSITE-ProRule" id="PRU00335"/>
    </source>
</evidence>
<evidence type="ECO:0000259" key="3">
    <source>
        <dbReference type="PROSITE" id="PS50977"/>
    </source>
</evidence>
<dbReference type="EMBL" id="JBHUOL010000012">
    <property type="protein sequence ID" value="MFD2908795.1"/>
    <property type="molecule type" value="Genomic_DNA"/>
</dbReference>